<protein>
    <recommendedName>
        <fullName evidence="2">DUF8135 domain-containing protein</fullName>
    </recommendedName>
</protein>
<feature type="domain" description="DUF8135" evidence="2">
    <location>
        <begin position="148"/>
        <end position="196"/>
    </location>
</feature>
<dbReference type="Proteomes" id="UP001166304">
    <property type="component" value="Unassembled WGS sequence"/>
</dbReference>
<feature type="compositionally biased region" description="Basic and acidic residues" evidence="1">
    <location>
        <begin position="8"/>
        <end position="20"/>
    </location>
</feature>
<evidence type="ECO:0000313" key="3">
    <source>
        <dbReference type="EMBL" id="MBV0900745.1"/>
    </source>
</evidence>
<accession>A0AA41KB83</accession>
<feature type="region of interest" description="Disordered" evidence="1">
    <location>
        <begin position="1"/>
        <end position="111"/>
    </location>
</feature>
<feature type="compositionally biased region" description="Acidic residues" evidence="1">
    <location>
        <begin position="92"/>
        <end position="104"/>
    </location>
</feature>
<dbReference type="EMBL" id="JAHQXE010000001">
    <property type="protein sequence ID" value="MBV0900745.1"/>
    <property type="molecule type" value="Genomic_DNA"/>
</dbReference>
<organism evidence="3 4">
    <name type="scientific">Haloarcula salina</name>
    <dbReference type="NCBI Taxonomy" id="1429914"/>
    <lineage>
        <taxon>Archaea</taxon>
        <taxon>Methanobacteriati</taxon>
        <taxon>Methanobacteriota</taxon>
        <taxon>Stenosarchaea group</taxon>
        <taxon>Halobacteria</taxon>
        <taxon>Halobacteriales</taxon>
        <taxon>Haloarculaceae</taxon>
        <taxon>Haloarcula</taxon>
    </lineage>
</organism>
<dbReference type="InterPro" id="IPR058448">
    <property type="entry name" value="DUF8135"/>
</dbReference>
<dbReference type="Pfam" id="PF26456">
    <property type="entry name" value="DUF8135"/>
    <property type="match status" value="1"/>
</dbReference>
<feature type="compositionally biased region" description="Low complexity" evidence="1">
    <location>
        <begin position="44"/>
        <end position="58"/>
    </location>
</feature>
<sequence length="203" mass="22232">MTDDEDPFERLDPVDDRDGDPFEQLDPADDGEETTGDDGGSNGDGTNDTSPAGTESTTGSGGHGQSADDPDPTIDDDLLSAVDVEEFRTETDADDPFADFEDARDDPFGDTEGAFERVDVDHLDADKVWAEITGDGEDADASEDRYAEVSKHRYCEQCEHFSEPPNARCTNEGTELVEFLDMETVRLRDCPVVAEQHDLESEQ</sequence>
<feature type="compositionally biased region" description="Acidic residues" evidence="1">
    <location>
        <begin position="68"/>
        <end position="78"/>
    </location>
</feature>
<comment type="caution">
    <text evidence="3">The sequence shown here is derived from an EMBL/GenBank/DDBJ whole genome shotgun (WGS) entry which is preliminary data.</text>
</comment>
<dbReference type="AlphaFoldDB" id="A0AA41KB83"/>
<evidence type="ECO:0000256" key="1">
    <source>
        <dbReference type="SAM" id="MobiDB-lite"/>
    </source>
</evidence>
<name>A0AA41KB83_9EURY</name>
<evidence type="ECO:0000313" key="4">
    <source>
        <dbReference type="Proteomes" id="UP001166304"/>
    </source>
</evidence>
<proteinExistence type="predicted"/>
<evidence type="ECO:0000259" key="2">
    <source>
        <dbReference type="Pfam" id="PF26456"/>
    </source>
</evidence>
<gene>
    <name evidence="3" type="ORF">KTS37_02990</name>
</gene>
<reference evidence="3" key="1">
    <citation type="submission" date="2021-06" db="EMBL/GenBank/DDBJ databases">
        <title>New haloarchaea isolates fom saline soil.</title>
        <authorList>
            <person name="Duran-Viseras A."/>
            <person name="Sanchez-Porro C.S."/>
            <person name="Ventosa A."/>
        </authorList>
    </citation>
    <scope>NUCLEOTIDE SEQUENCE</scope>
    <source>
        <strain evidence="3">JCM 18369</strain>
    </source>
</reference>
<feature type="compositionally biased region" description="Acidic residues" evidence="1">
    <location>
        <begin position="21"/>
        <end position="36"/>
    </location>
</feature>
<keyword evidence="4" id="KW-1185">Reference proteome</keyword>
<dbReference type="RefSeq" id="WP_162411975.1">
    <property type="nucleotide sequence ID" value="NZ_JAHQXE010000001.1"/>
</dbReference>